<evidence type="ECO:0008006" key="3">
    <source>
        <dbReference type="Google" id="ProtNLM"/>
    </source>
</evidence>
<name>A0A7S8E9W7_9CHLR</name>
<accession>A0A7S8E9W7</accession>
<dbReference type="Gene3D" id="3.30.70.1790">
    <property type="entry name" value="RepB DNA-primase, N-terminal domain"/>
    <property type="match status" value="1"/>
</dbReference>
<reference evidence="1 2" key="1">
    <citation type="submission" date="2020-02" db="EMBL/GenBank/DDBJ databases">
        <authorList>
            <person name="Zheng R.K."/>
            <person name="Sun C.M."/>
        </authorList>
    </citation>
    <scope>NUCLEOTIDE SEQUENCE [LARGE SCALE GENOMIC DNA]</scope>
    <source>
        <strain evidence="2">rifampicinis</strain>
    </source>
</reference>
<keyword evidence="2" id="KW-1185">Reference proteome</keyword>
<dbReference type="RefSeq" id="WP_195171149.1">
    <property type="nucleotide sequence ID" value="NZ_CP062983.1"/>
</dbReference>
<protein>
    <recommendedName>
        <fullName evidence="3">RepB-like DNA primase domain-containing protein</fullName>
    </recommendedName>
</protein>
<dbReference type="EMBL" id="CP062983">
    <property type="protein sequence ID" value="QPC83080.1"/>
    <property type="molecule type" value="Genomic_DNA"/>
</dbReference>
<dbReference type="AlphaFoldDB" id="A0A7S8E9W7"/>
<proteinExistence type="predicted"/>
<evidence type="ECO:0000313" key="1">
    <source>
        <dbReference type="EMBL" id="QPC83080.1"/>
    </source>
</evidence>
<gene>
    <name evidence="1" type="ORF">G4Y79_01505</name>
</gene>
<dbReference type="Proteomes" id="UP000594468">
    <property type="component" value="Chromosome"/>
</dbReference>
<dbReference type="KEGG" id="pmet:G4Y79_01505"/>
<sequence length="251" mass="28316">MMETNQLGWGAFVAIGLRKQGLSRYQRGRESDILALPAVFVDVDNADEATLHRLQTIQPRPSCITFTGGGYHAYWWLDEPLSDMKLARNILRGLQRMAGGDALSVVNSLRLPGSRNSKPQRDNAFCYIVEQQNNYYSATAFEHLLPRPTKKLTPQRTRQPIRQHRAGNTLNPALLQVVSDHLLHMGYVGRGDWLSGHCLYPHQHQHDDRHPSFGFNTRTGYGNCFRCGSILLKDICLTLGIQPADYGGLYI</sequence>
<organism evidence="1 2">
    <name type="scientific">Phototrophicus methaneseepsis</name>
    <dbReference type="NCBI Taxonomy" id="2710758"/>
    <lineage>
        <taxon>Bacteria</taxon>
        <taxon>Bacillati</taxon>
        <taxon>Chloroflexota</taxon>
        <taxon>Candidatus Thermofontia</taxon>
        <taxon>Phototrophicales</taxon>
        <taxon>Phototrophicaceae</taxon>
        <taxon>Phototrophicus</taxon>
    </lineage>
</organism>
<evidence type="ECO:0000313" key="2">
    <source>
        <dbReference type="Proteomes" id="UP000594468"/>
    </source>
</evidence>